<organism evidence="2 3">
    <name type="scientific">Bionectria ochroleuca</name>
    <name type="common">Gliocladium roseum</name>
    <dbReference type="NCBI Taxonomy" id="29856"/>
    <lineage>
        <taxon>Eukaryota</taxon>
        <taxon>Fungi</taxon>
        <taxon>Dikarya</taxon>
        <taxon>Ascomycota</taxon>
        <taxon>Pezizomycotina</taxon>
        <taxon>Sordariomycetes</taxon>
        <taxon>Hypocreomycetidae</taxon>
        <taxon>Hypocreales</taxon>
        <taxon>Bionectriaceae</taxon>
        <taxon>Clonostachys</taxon>
    </lineage>
</organism>
<comment type="caution">
    <text evidence="2">The sequence shown here is derived from an EMBL/GenBank/DDBJ whole genome shotgun (WGS) entry which is preliminary data.</text>
</comment>
<dbReference type="SUPFAM" id="SSF103473">
    <property type="entry name" value="MFS general substrate transporter"/>
    <property type="match status" value="1"/>
</dbReference>
<keyword evidence="1" id="KW-0472">Membrane</keyword>
<feature type="transmembrane region" description="Helical" evidence="1">
    <location>
        <begin position="7"/>
        <end position="24"/>
    </location>
</feature>
<feature type="transmembrane region" description="Helical" evidence="1">
    <location>
        <begin position="93"/>
        <end position="115"/>
    </location>
</feature>
<keyword evidence="1" id="KW-1133">Transmembrane helix</keyword>
<protein>
    <submittedName>
        <fullName evidence="2">Uncharacterized protein</fullName>
    </submittedName>
</protein>
<dbReference type="Proteomes" id="UP000616885">
    <property type="component" value="Unassembled WGS sequence"/>
</dbReference>
<evidence type="ECO:0000313" key="3">
    <source>
        <dbReference type="Proteomes" id="UP000616885"/>
    </source>
</evidence>
<evidence type="ECO:0000313" key="2">
    <source>
        <dbReference type="EMBL" id="KAF9750268.1"/>
    </source>
</evidence>
<accession>A0A8H7N709</accession>
<feature type="transmembrane region" description="Helical" evidence="1">
    <location>
        <begin position="68"/>
        <end position="87"/>
    </location>
</feature>
<keyword evidence="1" id="KW-0812">Transmembrane</keyword>
<feature type="transmembrane region" description="Helical" evidence="1">
    <location>
        <begin position="44"/>
        <end position="61"/>
    </location>
</feature>
<dbReference type="InterPro" id="IPR036259">
    <property type="entry name" value="MFS_trans_sf"/>
</dbReference>
<name>A0A8H7N709_BIOOC</name>
<reference evidence="2" key="1">
    <citation type="submission" date="2020-10" db="EMBL/GenBank/DDBJ databases">
        <title>High-Quality Genome Resource of Clonostachys rosea strain S41 by Oxford Nanopore Long-Read Sequencing.</title>
        <authorList>
            <person name="Wang H."/>
        </authorList>
    </citation>
    <scope>NUCLEOTIDE SEQUENCE</scope>
    <source>
        <strain evidence="2">S41</strain>
    </source>
</reference>
<dbReference type="AlphaFoldDB" id="A0A8H7N709"/>
<gene>
    <name evidence="2" type="ORF">IM811_016295</name>
</gene>
<evidence type="ECO:0000256" key="1">
    <source>
        <dbReference type="SAM" id="Phobius"/>
    </source>
</evidence>
<proteinExistence type="predicted"/>
<dbReference type="EMBL" id="JADCTT010000007">
    <property type="protein sequence ID" value="KAF9750268.1"/>
    <property type="molecule type" value="Genomic_DNA"/>
</dbReference>
<sequence>MSRQNSQPALVTLIGTAVLHYCIYLQPLRDLTERLTRFDTLDNAFILGSSIVILPIVVLYEKIKLGRLLYGSVVLYHAASAFCKVAPNMNAFFTGQFFAGASAVSIIYGVWRWIFSKAAMEVMPPAERGSSQSA</sequence>